<dbReference type="InterPro" id="IPR001610">
    <property type="entry name" value="PAC"/>
</dbReference>
<feature type="domain" description="PAS" evidence="2">
    <location>
        <begin position="509"/>
        <end position="552"/>
    </location>
</feature>
<dbReference type="Pfam" id="PF13426">
    <property type="entry name" value="PAS_9"/>
    <property type="match status" value="1"/>
</dbReference>
<dbReference type="InterPro" id="IPR000700">
    <property type="entry name" value="PAS-assoc_C"/>
</dbReference>
<dbReference type="SMART" id="SM00091">
    <property type="entry name" value="PAS"/>
    <property type="match status" value="2"/>
</dbReference>
<comment type="caution">
    <text evidence="6">The sequence shown here is derived from an EMBL/GenBank/DDBJ whole genome shotgun (WGS) entry which is preliminary data.</text>
</comment>
<dbReference type="SUPFAM" id="SSF55785">
    <property type="entry name" value="PYP-like sensor domain (PAS domain)"/>
    <property type="match status" value="2"/>
</dbReference>
<evidence type="ECO:0000259" key="3">
    <source>
        <dbReference type="PROSITE" id="PS50113"/>
    </source>
</evidence>
<dbReference type="SMART" id="SM00052">
    <property type="entry name" value="EAL"/>
    <property type="match status" value="1"/>
</dbReference>
<accession>A0ABY1P5T8</accession>
<dbReference type="InterPro" id="IPR013655">
    <property type="entry name" value="PAS_fold_3"/>
</dbReference>
<dbReference type="InterPro" id="IPR000014">
    <property type="entry name" value="PAS"/>
</dbReference>
<dbReference type="Gene3D" id="3.30.450.20">
    <property type="entry name" value="PAS domain"/>
    <property type="match status" value="2"/>
</dbReference>
<evidence type="ECO:0000313" key="7">
    <source>
        <dbReference type="Proteomes" id="UP001157914"/>
    </source>
</evidence>
<dbReference type="SMART" id="SM00267">
    <property type="entry name" value="GGDEF"/>
    <property type="match status" value="1"/>
</dbReference>
<evidence type="ECO:0000259" key="5">
    <source>
        <dbReference type="PROSITE" id="PS50887"/>
    </source>
</evidence>
<dbReference type="CDD" id="cd01949">
    <property type="entry name" value="GGDEF"/>
    <property type="match status" value="1"/>
</dbReference>
<dbReference type="SMART" id="SM00086">
    <property type="entry name" value="PAC"/>
    <property type="match status" value="2"/>
</dbReference>
<name>A0ABY1P5T8_9HYPH</name>
<keyword evidence="1" id="KW-0472">Membrane</keyword>
<dbReference type="NCBIfam" id="TIGR00254">
    <property type="entry name" value="GGDEF"/>
    <property type="match status" value="1"/>
</dbReference>
<dbReference type="Pfam" id="PF00990">
    <property type="entry name" value="GGDEF"/>
    <property type="match status" value="1"/>
</dbReference>
<reference evidence="6 7" key="1">
    <citation type="submission" date="2017-05" db="EMBL/GenBank/DDBJ databases">
        <authorList>
            <person name="Varghese N."/>
            <person name="Submissions S."/>
        </authorList>
    </citation>
    <scope>NUCLEOTIDE SEQUENCE [LARGE SCALE GENOMIC DNA]</scope>
    <source>
        <strain evidence="6 7">DSM 15949</strain>
    </source>
</reference>
<gene>
    <name evidence="6" type="ORF">SAMN06265374_2469</name>
</gene>
<feature type="domain" description="EAL" evidence="4">
    <location>
        <begin position="810"/>
        <end position="1065"/>
    </location>
</feature>
<dbReference type="InterPro" id="IPR043128">
    <property type="entry name" value="Rev_trsase/Diguanyl_cyclase"/>
</dbReference>
<dbReference type="NCBIfam" id="TIGR00229">
    <property type="entry name" value="sensory_box"/>
    <property type="match status" value="2"/>
</dbReference>
<dbReference type="Gene3D" id="3.30.70.270">
    <property type="match status" value="1"/>
</dbReference>
<dbReference type="InterPro" id="IPR052155">
    <property type="entry name" value="Biofilm_reg_signaling"/>
</dbReference>
<dbReference type="InterPro" id="IPR035919">
    <property type="entry name" value="EAL_sf"/>
</dbReference>
<dbReference type="InterPro" id="IPR035965">
    <property type="entry name" value="PAS-like_dom_sf"/>
</dbReference>
<dbReference type="Proteomes" id="UP001157914">
    <property type="component" value="Unassembled WGS sequence"/>
</dbReference>
<evidence type="ECO:0000256" key="1">
    <source>
        <dbReference type="SAM" id="Phobius"/>
    </source>
</evidence>
<dbReference type="Gene3D" id="3.20.20.450">
    <property type="entry name" value="EAL domain"/>
    <property type="match status" value="1"/>
</dbReference>
<dbReference type="Pfam" id="PF08447">
    <property type="entry name" value="PAS_3"/>
    <property type="match status" value="1"/>
</dbReference>
<feature type="domain" description="GGDEF" evidence="5">
    <location>
        <begin position="670"/>
        <end position="801"/>
    </location>
</feature>
<dbReference type="PANTHER" id="PTHR44757">
    <property type="entry name" value="DIGUANYLATE CYCLASE DGCP"/>
    <property type="match status" value="1"/>
</dbReference>
<dbReference type="SUPFAM" id="SSF55073">
    <property type="entry name" value="Nucleotide cyclase"/>
    <property type="match status" value="1"/>
</dbReference>
<dbReference type="CDD" id="cd00130">
    <property type="entry name" value="PAS"/>
    <property type="match status" value="2"/>
</dbReference>
<evidence type="ECO:0000313" key="6">
    <source>
        <dbReference type="EMBL" id="SMP24736.1"/>
    </source>
</evidence>
<keyword evidence="7" id="KW-1185">Reference proteome</keyword>
<feature type="transmembrane region" description="Helical" evidence="1">
    <location>
        <begin position="49"/>
        <end position="68"/>
    </location>
</feature>
<dbReference type="InterPro" id="IPR029787">
    <property type="entry name" value="Nucleotide_cyclase"/>
</dbReference>
<keyword evidence="1" id="KW-1133">Transmembrane helix</keyword>
<dbReference type="Pfam" id="PF00563">
    <property type="entry name" value="EAL"/>
    <property type="match status" value="1"/>
</dbReference>
<dbReference type="PROSITE" id="PS50887">
    <property type="entry name" value="GGDEF"/>
    <property type="match status" value="1"/>
</dbReference>
<evidence type="ECO:0000259" key="2">
    <source>
        <dbReference type="PROSITE" id="PS50112"/>
    </source>
</evidence>
<protein>
    <submittedName>
        <fullName evidence="6">PAS domain S-box-containing protein/diguanylate cyclase (GGDEF) domain-containing protein</fullName>
    </submittedName>
</protein>
<dbReference type="InterPro" id="IPR000160">
    <property type="entry name" value="GGDEF_dom"/>
</dbReference>
<feature type="domain" description="PAC" evidence="3">
    <location>
        <begin position="584"/>
        <end position="634"/>
    </location>
</feature>
<dbReference type="CDD" id="cd01948">
    <property type="entry name" value="EAL"/>
    <property type="match status" value="1"/>
</dbReference>
<dbReference type="PROSITE" id="PS50883">
    <property type="entry name" value="EAL"/>
    <property type="match status" value="1"/>
</dbReference>
<proteinExistence type="predicted"/>
<dbReference type="EMBL" id="FXTT01000003">
    <property type="protein sequence ID" value="SMP24736.1"/>
    <property type="molecule type" value="Genomic_DNA"/>
</dbReference>
<dbReference type="SUPFAM" id="SSF141868">
    <property type="entry name" value="EAL domain-like"/>
    <property type="match status" value="1"/>
</dbReference>
<keyword evidence="1" id="KW-0812">Transmembrane</keyword>
<evidence type="ECO:0000259" key="4">
    <source>
        <dbReference type="PROSITE" id="PS50883"/>
    </source>
</evidence>
<feature type="transmembrane region" description="Helical" evidence="1">
    <location>
        <begin position="335"/>
        <end position="352"/>
    </location>
</feature>
<dbReference type="PANTHER" id="PTHR44757:SF2">
    <property type="entry name" value="BIOFILM ARCHITECTURE MAINTENANCE PROTEIN MBAA"/>
    <property type="match status" value="1"/>
</dbReference>
<dbReference type="PROSITE" id="PS50113">
    <property type="entry name" value="PAC"/>
    <property type="match status" value="2"/>
</dbReference>
<feature type="domain" description="PAC" evidence="3">
    <location>
        <begin position="460"/>
        <end position="512"/>
    </location>
</feature>
<dbReference type="Gene3D" id="2.10.70.100">
    <property type="match status" value="1"/>
</dbReference>
<organism evidence="6 7">
    <name type="scientific">Roseibium denhamense</name>
    <dbReference type="NCBI Taxonomy" id="76305"/>
    <lineage>
        <taxon>Bacteria</taxon>
        <taxon>Pseudomonadati</taxon>
        <taxon>Pseudomonadota</taxon>
        <taxon>Alphaproteobacteria</taxon>
        <taxon>Hyphomicrobiales</taxon>
        <taxon>Stappiaceae</taxon>
        <taxon>Roseibium</taxon>
    </lineage>
</organism>
<dbReference type="InterPro" id="IPR001633">
    <property type="entry name" value="EAL_dom"/>
</dbReference>
<sequence>MLSVGERNGDNPRRGKLAKPLFGRMKKPLSNNLMALTDGGSLIERPLRIAFLSFLTLTIVLLTGYNIVTQYRHIHQPPKQIERTITSLLAQQKALGRAALADATSAIAADLELQDAVRIGNHEKVRLIADAIFAQRAKGLGISQLTIYSADRSFAYHAHAPSHIEDPRVSFQSDLAASLYQTPDSIALGENNEVVVSLLEPWTASGRLLGYLKLSINIEPALRLVSEALDAEVVAVTTAKADGPASADDEGAIHAQIRPMGAGAASDAGFSGADFDAAAASSLLEAQDGRIFRTDGKIFLAQDLDVSILSSAATSKLVLLQDITGTIGSFIRSSILSLLAGVALAGVFWLLFRRLVDMLQASILTTHSQLENAVHKSTVKLENTARRLIEAQHVASIGSWERNLGTKEIVASDEFYRILGLPDDTPPTKIRGRMLALIPEAQRQAALDAARASVQKTGGFDFEQSIIREDGSIRYLHFRGHMVEDPAGGPSIEVGTVHDITDRRQAERKKDLLAEILESSLNEIYILDAKTFGIEYANSSALENLGYRLNELKSQCIWDINQVYQKETVERHVMPLLDGRVANLTVESSHRRKDGTIYPVDLQVQLFRDHDKDLFVVMANDVTERVQRENETREAKNRAERLAYFDSLTKLFNRAGCQRDAKEWFAGSNKPSFLVHVDMDNFKKVNDTLGHLAGDYCLEETGRRLREVCRGLGTPYRWGGDEFVILANRFDADPNELCERARRLMRMPMEFNGNRFWPTVSMGIALCPDDGTDFDTLLTHADLALYQSKEKGKDRFTFFTRDMKTVSDDEAMVERELLRAIEQDQFFLVYQPQVSLRGQNVTGVEALVRWRHPDRGILSPAQFLPIVEKTNLAPVLGNIVIDKALAAARSWLDAGVDFGRISINVSPSHLASGSLLDHFTLAMNKHNIGADYITAEVLESVFLDEEGASHLSTLDALYRLGVHIELDDFGTGYASLSHVTSLKINGLKIDRSFTKQMLADPKKEAVVNHLVHLARSLDIKIVCEGVETDAQYQRLRMMGDFSIQGYLIARPMPFEQMNDWFCSTTQDVHFVV</sequence>
<dbReference type="PROSITE" id="PS50112">
    <property type="entry name" value="PAS"/>
    <property type="match status" value="1"/>
</dbReference>